<dbReference type="GO" id="GO:0030488">
    <property type="term" value="P:tRNA methylation"/>
    <property type="evidence" value="ECO:0007669"/>
    <property type="project" value="UniProtKB-UniRule"/>
</dbReference>
<evidence type="ECO:0000256" key="5">
    <source>
        <dbReference type="ARBA" id="ARBA00017788"/>
    </source>
</evidence>
<reference evidence="14 15" key="4">
    <citation type="submission" date="2017-10" db="EMBL/GenBank/DDBJ databases">
        <title>Genome analyses suggest a sexual origin of heterokaryosis in a supposedly ancient asexual fungus.</title>
        <authorList>
            <person name="Corradi N."/>
            <person name="Sedzielewska K."/>
            <person name="Noel J."/>
            <person name="Charron P."/>
            <person name="Farinelli L."/>
            <person name="Marton T."/>
            <person name="Kruger M."/>
            <person name="Pelin A."/>
            <person name="Brachmann A."/>
            <person name="Corradi N."/>
        </authorList>
    </citation>
    <scope>NUCLEOTIDE SEQUENCE [LARGE SCALE GENOMIC DNA]</scope>
    <source>
        <strain evidence="14 15">A1</strain>
    </source>
</reference>
<evidence type="ECO:0000313" key="14">
    <source>
        <dbReference type="EMBL" id="PKC73011.1"/>
    </source>
</evidence>
<comment type="caution">
    <text evidence="14">The sequence shown here is derived from an EMBL/GenBank/DDBJ whole genome shotgun (WGS) entry which is preliminary data.</text>
</comment>
<gene>
    <name evidence="14" type="ORF">RhiirA1_359797</name>
    <name evidence="13" type="ORF">RhiirA5_278269</name>
</gene>
<dbReference type="VEuPathDB" id="FungiDB:FUN_017506"/>
<dbReference type="InterPro" id="IPR029063">
    <property type="entry name" value="SAM-dependent_MTases_sf"/>
</dbReference>
<keyword evidence="7 12" id="KW-0489">Methyltransferase</keyword>
<comment type="similarity">
    <text evidence="3 12">Belongs to the TRM44 family.</text>
</comment>
<evidence type="ECO:0000256" key="4">
    <source>
        <dbReference type="ARBA" id="ARBA00012795"/>
    </source>
</evidence>
<keyword evidence="6 12" id="KW-0963">Cytoplasm</keyword>
<dbReference type="Proteomes" id="UP000232722">
    <property type="component" value="Unassembled WGS sequence"/>
</dbReference>
<dbReference type="SUPFAM" id="SSF53335">
    <property type="entry name" value="S-adenosyl-L-methionine-dependent methyltransferases"/>
    <property type="match status" value="1"/>
</dbReference>
<evidence type="ECO:0000313" key="15">
    <source>
        <dbReference type="Proteomes" id="UP000232688"/>
    </source>
</evidence>
<name>A0A2I1DRN2_9GLOM</name>
<dbReference type="EMBL" id="LLXJ01001540">
    <property type="protein sequence ID" value="PKC01690.1"/>
    <property type="molecule type" value="Genomic_DNA"/>
</dbReference>
<dbReference type="EC" id="2.1.1.211" evidence="4 12"/>
<evidence type="ECO:0000256" key="1">
    <source>
        <dbReference type="ARBA" id="ARBA00002778"/>
    </source>
</evidence>
<dbReference type="VEuPathDB" id="FungiDB:RhiirFUN_022829"/>
<keyword evidence="10 12" id="KW-0819">tRNA processing</keyword>
<dbReference type="OrthoDB" id="10047021at2759"/>
<organism evidence="14 15">
    <name type="scientific">Rhizophagus irregularis</name>
    <dbReference type="NCBI Taxonomy" id="588596"/>
    <lineage>
        <taxon>Eukaryota</taxon>
        <taxon>Fungi</taxon>
        <taxon>Fungi incertae sedis</taxon>
        <taxon>Mucoromycota</taxon>
        <taxon>Glomeromycotina</taxon>
        <taxon>Glomeromycetes</taxon>
        <taxon>Glomerales</taxon>
        <taxon>Glomeraceae</taxon>
        <taxon>Rhizophagus</taxon>
    </lineage>
</organism>
<dbReference type="EMBL" id="LLXH01000103">
    <property type="protein sequence ID" value="PKC73011.1"/>
    <property type="molecule type" value="Genomic_DNA"/>
</dbReference>
<dbReference type="Pfam" id="PF07757">
    <property type="entry name" value="AdoMet_MTase"/>
    <property type="match status" value="1"/>
</dbReference>
<comment type="function">
    <text evidence="12">Adenosyl-L-methionine (AdoMet)-dependent tRNA (uracil-O(2)-)-methyltransferase.</text>
</comment>
<comment type="catalytic activity">
    <reaction evidence="11 12">
        <text>uridine(44) in tRNA(Ser) + S-adenosyl-L-methionine = 2'-O-methyluridine(44) in tRNA(Ser) + S-adenosyl-L-homocysteine + H(+)</text>
        <dbReference type="Rhea" id="RHEA:43100"/>
        <dbReference type="Rhea" id="RHEA-COMP:10339"/>
        <dbReference type="Rhea" id="RHEA-COMP:10340"/>
        <dbReference type="ChEBI" id="CHEBI:15378"/>
        <dbReference type="ChEBI" id="CHEBI:57856"/>
        <dbReference type="ChEBI" id="CHEBI:59789"/>
        <dbReference type="ChEBI" id="CHEBI:65315"/>
        <dbReference type="ChEBI" id="CHEBI:74478"/>
        <dbReference type="EC" id="2.1.1.211"/>
    </reaction>
</comment>
<evidence type="ECO:0000313" key="13">
    <source>
        <dbReference type="EMBL" id="PKC01690.1"/>
    </source>
</evidence>
<evidence type="ECO:0000256" key="10">
    <source>
        <dbReference type="ARBA" id="ARBA00022694"/>
    </source>
</evidence>
<dbReference type="PANTHER" id="PTHR21210">
    <property type="entry name" value="TRNA (URACIL-O(2)-)-METHYLTRANSFERASE-RELATED"/>
    <property type="match status" value="1"/>
</dbReference>
<evidence type="ECO:0000256" key="11">
    <source>
        <dbReference type="ARBA" id="ARBA00047957"/>
    </source>
</evidence>
<sequence length="340" mass="39689">MDEDLNESRVIYTPIISNSKESSQENVPFYYPKVFSFSYVYKEYNSDSDMDYQSQISIEIIPLQSVQFTDKMKYVYKQLFKKLYKWCQNTSMGYEKRVHHDLLVPKELYKETYQRLKSKYATDLVRNWTEKTDPVKFVFEDIAIASWLISLWELERIEQKSSKLQSFIDLGCGNGLLTFLLSSEGYTGFGVDLRKRKIWDKFIEKGANLIEEAIQPNSITYPSTDWIIGNHADELVPWIPIIASKSSSFTKLMVIPCCFYSLSGSKYTFPNQVITSGKYKAYQEYIQDIINKCGFITEIDWLRIPSTKNVVLVGRKRRVFDSKDQIDQLILDAGSIIIRK</sequence>
<dbReference type="Gene3D" id="3.40.50.150">
    <property type="entry name" value="Vaccinia Virus protein VP39"/>
    <property type="match status" value="1"/>
</dbReference>
<dbReference type="GO" id="GO:0005737">
    <property type="term" value="C:cytoplasm"/>
    <property type="evidence" value="ECO:0007669"/>
    <property type="project" value="UniProtKB-SubCell"/>
</dbReference>
<reference evidence="13 16" key="1">
    <citation type="submission" date="2016-04" db="EMBL/GenBank/DDBJ databases">
        <title>Genome analyses suggest a sexual origin of heterokaryosis in a supposedly ancient asexual fungus.</title>
        <authorList>
            <person name="Ropars J."/>
            <person name="Sedzielewska K."/>
            <person name="Noel J."/>
            <person name="Charron P."/>
            <person name="Farinelli L."/>
            <person name="Marton T."/>
            <person name="Kruger M."/>
            <person name="Pelin A."/>
            <person name="Brachmann A."/>
            <person name="Corradi N."/>
        </authorList>
    </citation>
    <scope>NUCLEOTIDE SEQUENCE [LARGE SCALE GENOMIC DNA]</scope>
    <source>
        <strain evidence="13 16">A5</strain>
    </source>
</reference>
<evidence type="ECO:0000256" key="12">
    <source>
        <dbReference type="RuleBase" id="RU368004"/>
    </source>
</evidence>
<dbReference type="AlphaFoldDB" id="A0A2I1DRN2"/>
<proteinExistence type="inferred from homology"/>
<keyword evidence="9 12" id="KW-0949">S-adenosyl-L-methionine</keyword>
<evidence type="ECO:0000313" key="16">
    <source>
        <dbReference type="Proteomes" id="UP000232722"/>
    </source>
</evidence>
<comment type="function">
    <text evidence="1">Probable adenosyl-L-methionine (AdoMet)-dependent tRNA (uracil-O(2)-)-methyltransferase.</text>
</comment>
<dbReference type="GO" id="GO:0141101">
    <property type="term" value="F:tRNA(Ser) (uridine(44)-2'-O-)-methyltransferase activity"/>
    <property type="evidence" value="ECO:0007669"/>
    <property type="project" value="UniProtKB-EC"/>
</dbReference>
<dbReference type="Proteomes" id="UP000232688">
    <property type="component" value="Unassembled WGS sequence"/>
</dbReference>
<evidence type="ECO:0000256" key="6">
    <source>
        <dbReference type="ARBA" id="ARBA00022490"/>
    </source>
</evidence>
<reference evidence="13 16" key="2">
    <citation type="submission" date="2017-09" db="EMBL/GenBank/DDBJ databases">
        <title>Extensive intraspecific genome diversity in a model arbuscular mycorrhizal fungus.</title>
        <authorList>
            <person name="Chen E.C."/>
            <person name="Morin E."/>
            <person name="Beaudet D."/>
            <person name="Noel J."/>
            <person name="Ndikumana S."/>
            <person name="Charron P."/>
            <person name="St-Onge C."/>
            <person name="Giorgi J."/>
            <person name="Grigoriev I.V."/>
            <person name="Roux C."/>
            <person name="Martin F.M."/>
            <person name="Corradi N."/>
        </authorList>
    </citation>
    <scope>NUCLEOTIDE SEQUENCE [LARGE SCALE GENOMIC DNA]</scope>
    <source>
        <strain evidence="13 16">A5</strain>
    </source>
</reference>
<keyword evidence="8 12" id="KW-0808">Transferase</keyword>
<evidence type="ECO:0000256" key="7">
    <source>
        <dbReference type="ARBA" id="ARBA00022603"/>
    </source>
</evidence>
<dbReference type="InterPro" id="IPR011671">
    <property type="entry name" value="tRNA_uracil_MeTrfase"/>
</dbReference>
<evidence type="ECO:0000256" key="2">
    <source>
        <dbReference type="ARBA" id="ARBA00004496"/>
    </source>
</evidence>
<evidence type="ECO:0000256" key="8">
    <source>
        <dbReference type="ARBA" id="ARBA00022679"/>
    </source>
</evidence>
<evidence type="ECO:0000256" key="9">
    <source>
        <dbReference type="ARBA" id="ARBA00022691"/>
    </source>
</evidence>
<comment type="subcellular location">
    <subcellularLocation>
        <location evidence="2 12">Cytoplasm</location>
    </subcellularLocation>
</comment>
<dbReference type="PANTHER" id="PTHR21210:SF0">
    <property type="entry name" value="TRNA (URACIL-O(2)-)-METHYLTRANSFERASE-RELATED"/>
    <property type="match status" value="1"/>
</dbReference>
<accession>A0A2I1DRN2</accession>
<dbReference type="VEuPathDB" id="FungiDB:RhiirA1_359797"/>
<evidence type="ECO:0000256" key="3">
    <source>
        <dbReference type="ARBA" id="ARBA00009056"/>
    </source>
</evidence>
<protein>
    <recommendedName>
        <fullName evidence="5 12">tRNA (uracil-O(2)-)-methyltransferase</fullName>
        <ecNumber evidence="4 12">2.1.1.211</ecNumber>
    </recommendedName>
</protein>
<reference evidence="14 15" key="3">
    <citation type="submission" date="2017-10" db="EMBL/GenBank/DDBJ databases">
        <title>Extensive intraspecific genome diversity in a model arbuscular mycorrhizal fungus.</title>
        <authorList>
            <person name="Chen E.C.H."/>
            <person name="Morin E."/>
            <person name="Baudet D."/>
            <person name="Noel J."/>
            <person name="Ndikumana S."/>
            <person name="Charron P."/>
            <person name="St-Onge C."/>
            <person name="Giorgi J."/>
            <person name="Grigoriev I.V."/>
            <person name="Roux C."/>
            <person name="Martin F.M."/>
            <person name="Corradi N."/>
        </authorList>
    </citation>
    <scope>NUCLEOTIDE SEQUENCE [LARGE SCALE GENOMIC DNA]</scope>
    <source>
        <strain evidence="14 15">A1</strain>
    </source>
</reference>